<keyword evidence="1" id="KW-0812">Transmembrane</keyword>
<dbReference type="InterPro" id="IPR012495">
    <property type="entry name" value="TadE-like_dom"/>
</dbReference>
<evidence type="ECO:0000313" key="3">
    <source>
        <dbReference type="EMBL" id="QDS97770.1"/>
    </source>
</evidence>
<dbReference type="RefSeq" id="WP_145058405.1">
    <property type="nucleotide sequence ID" value="NZ_CP036263.1"/>
</dbReference>
<evidence type="ECO:0000313" key="4">
    <source>
        <dbReference type="Proteomes" id="UP000319852"/>
    </source>
</evidence>
<dbReference type="EMBL" id="CP036263">
    <property type="protein sequence ID" value="QDS97770.1"/>
    <property type="molecule type" value="Genomic_DNA"/>
</dbReference>
<dbReference type="AlphaFoldDB" id="A0A517MSB3"/>
<dbReference type="Proteomes" id="UP000319852">
    <property type="component" value="Chromosome"/>
</dbReference>
<evidence type="ECO:0000259" key="2">
    <source>
        <dbReference type="Pfam" id="PF07811"/>
    </source>
</evidence>
<proteinExistence type="predicted"/>
<name>A0A517MSB3_9BACT</name>
<reference evidence="3 4" key="1">
    <citation type="submission" date="2019-02" db="EMBL/GenBank/DDBJ databases">
        <title>Deep-cultivation of Planctomycetes and their phenomic and genomic characterization uncovers novel biology.</title>
        <authorList>
            <person name="Wiegand S."/>
            <person name="Jogler M."/>
            <person name="Boedeker C."/>
            <person name="Pinto D."/>
            <person name="Vollmers J."/>
            <person name="Rivas-Marin E."/>
            <person name="Kohn T."/>
            <person name="Peeters S.H."/>
            <person name="Heuer A."/>
            <person name="Rast P."/>
            <person name="Oberbeckmann S."/>
            <person name="Bunk B."/>
            <person name="Jeske O."/>
            <person name="Meyerdierks A."/>
            <person name="Storesund J.E."/>
            <person name="Kallscheuer N."/>
            <person name="Luecker S."/>
            <person name="Lage O.M."/>
            <person name="Pohl T."/>
            <person name="Merkel B.J."/>
            <person name="Hornburger P."/>
            <person name="Mueller R.-W."/>
            <person name="Bruemmer F."/>
            <person name="Labrenz M."/>
            <person name="Spormann A.M."/>
            <person name="Op den Camp H."/>
            <person name="Overmann J."/>
            <person name="Amann R."/>
            <person name="Jetten M.S.M."/>
            <person name="Mascher T."/>
            <person name="Medema M.H."/>
            <person name="Devos D.P."/>
            <person name="Kaster A.-K."/>
            <person name="Ovreas L."/>
            <person name="Rohde M."/>
            <person name="Galperin M.Y."/>
            <person name="Jogler C."/>
        </authorList>
    </citation>
    <scope>NUCLEOTIDE SEQUENCE [LARGE SCALE GENOMIC DNA]</scope>
    <source>
        <strain evidence="3 4">HG15A2</strain>
    </source>
</reference>
<accession>A0A517MSB3</accession>
<keyword evidence="4" id="KW-1185">Reference proteome</keyword>
<feature type="domain" description="TadE-like" evidence="2">
    <location>
        <begin position="20"/>
        <end position="62"/>
    </location>
</feature>
<dbReference type="Pfam" id="PF07811">
    <property type="entry name" value="TadE"/>
    <property type="match status" value="1"/>
</dbReference>
<evidence type="ECO:0000256" key="1">
    <source>
        <dbReference type="SAM" id="Phobius"/>
    </source>
</evidence>
<gene>
    <name evidence="3" type="ORF">HG15A2_10370</name>
</gene>
<keyword evidence="1" id="KW-1133">Transmembrane helix</keyword>
<keyword evidence="1" id="KW-0472">Membrane</keyword>
<organism evidence="3 4">
    <name type="scientific">Adhaeretor mobilis</name>
    <dbReference type="NCBI Taxonomy" id="1930276"/>
    <lineage>
        <taxon>Bacteria</taxon>
        <taxon>Pseudomonadati</taxon>
        <taxon>Planctomycetota</taxon>
        <taxon>Planctomycetia</taxon>
        <taxon>Pirellulales</taxon>
        <taxon>Lacipirellulaceae</taxon>
        <taxon>Adhaeretor</taxon>
    </lineage>
</organism>
<dbReference type="OrthoDB" id="276644at2"/>
<dbReference type="KEGG" id="amob:HG15A2_10370"/>
<protein>
    <submittedName>
        <fullName evidence="3">TadE-like protein</fullName>
    </submittedName>
</protein>
<feature type="transmembrane region" description="Helical" evidence="1">
    <location>
        <begin position="21"/>
        <end position="41"/>
    </location>
</feature>
<sequence length="142" mass="15355">MPRHSRNRRSISSLHHSRRGLAVTELAVCLPVLTIILLATIEACTMIFLQQSLSIATYEGARVALVQGANAGNVEAQCDLILNNREVSSATVTVTPDDFASTPPGEWIAVEASAPFSSNSLVGGWLFNGRTITARTEMMKER</sequence>